<feature type="binding site" evidence="1">
    <location>
        <position position="510"/>
    </location>
    <ligand>
        <name>substrate</name>
    </ligand>
</feature>
<keyword evidence="2" id="KW-0784">Thiamine biosynthesis</keyword>
<dbReference type="GO" id="GO:0070284">
    <property type="term" value="F:phosphomethylpyrimidine synthase activity"/>
    <property type="evidence" value="ECO:0007669"/>
    <property type="project" value="UniProtKB-EC"/>
</dbReference>
<keyword evidence="2" id="KW-0460">Magnesium</keyword>
<keyword evidence="2" id="KW-0479">Metal-binding</keyword>
<feature type="binding site" evidence="2">
    <location>
        <begin position="157"/>
        <end position="159"/>
    </location>
    <ligand>
        <name>2-[(2R,5Z)-2-carboxy-4-methylthiazol-5(2H)-ylidene]ethyl phosphate</name>
        <dbReference type="ChEBI" id="CHEBI:62899"/>
    </ligand>
</feature>
<feature type="binding site" evidence="2">
    <location>
        <position position="109"/>
    </location>
    <ligand>
        <name>Mg(2+)</name>
        <dbReference type="ChEBI" id="CHEBI:18420"/>
    </ligand>
</feature>
<comment type="caution">
    <text evidence="4">The sequence shown here is derived from an EMBL/GenBank/DDBJ whole genome shotgun (WGS) entry which is preliminary data.</text>
</comment>
<keyword evidence="5" id="KW-1185">Reference proteome</keyword>
<dbReference type="Pfam" id="PF02581">
    <property type="entry name" value="TMP-TENI"/>
    <property type="match status" value="1"/>
</dbReference>
<gene>
    <name evidence="1 4" type="primary">thiC</name>
    <name evidence="2" type="synonym">thiE</name>
    <name evidence="4" type="ORF">KIH79_05940</name>
</gene>
<evidence type="ECO:0000256" key="1">
    <source>
        <dbReference type="HAMAP-Rule" id="MF_00089"/>
    </source>
</evidence>
<dbReference type="PANTHER" id="PTHR30557:SF1">
    <property type="entry name" value="PHOSPHOMETHYLPYRIMIDINE SYNTHASE, CHLOROPLASTIC"/>
    <property type="match status" value="1"/>
</dbReference>
<comment type="catalytic activity">
    <reaction evidence="1">
        <text>5-amino-1-(5-phospho-beta-D-ribosyl)imidazole + S-adenosyl-L-methionine = 4-amino-2-methyl-5-(phosphooxymethyl)pyrimidine + CO + 5'-deoxyadenosine + formate + L-methionine + 3 H(+)</text>
        <dbReference type="Rhea" id="RHEA:24840"/>
        <dbReference type="ChEBI" id="CHEBI:15378"/>
        <dbReference type="ChEBI" id="CHEBI:15740"/>
        <dbReference type="ChEBI" id="CHEBI:17245"/>
        <dbReference type="ChEBI" id="CHEBI:17319"/>
        <dbReference type="ChEBI" id="CHEBI:57844"/>
        <dbReference type="ChEBI" id="CHEBI:58354"/>
        <dbReference type="ChEBI" id="CHEBI:59789"/>
        <dbReference type="ChEBI" id="CHEBI:137981"/>
        <dbReference type="EC" id="4.1.99.17"/>
    </reaction>
</comment>
<comment type="cofactor">
    <cofactor evidence="2">
        <name>Mg(2+)</name>
        <dbReference type="ChEBI" id="CHEBI:18420"/>
    </cofactor>
    <text evidence="2">Binds 1 Mg(2+) ion per subunit.</text>
</comment>
<feature type="domain" description="Thiamine phosphate synthase/TenI" evidence="3">
    <location>
        <begin position="19"/>
        <end position="219"/>
    </location>
</feature>
<feature type="binding site" evidence="1">
    <location>
        <position position="702"/>
    </location>
    <ligand>
        <name>substrate</name>
    </ligand>
</feature>
<dbReference type="EMBL" id="JAHBBH010000013">
    <property type="protein sequence ID" value="MBW3092492.1"/>
    <property type="molecule type" value="Genomic_DNA"/>
</dbReference>
<dbReference type="InterPro" id="IPR034291">
    <property type="entry name" value="TMP_synthase"/>
</dbReference>
<feature type="binding site" evidence="2">
    <location>
        <position position="85"/>
    </location>
    <ligand>
        <name>Mg(2+)</name>
        <dbReference type="ChEBI" id="CHEBI:18420"/>
    </ligand>
</feature>
<feature type="binding site" evidence="2">
    <location>
        <position position="128"/>
    </location>
    <ligand>
        <name>4-amino-2-methyl-5-(diphosphooxymethyl)pyrimidine</name>
        <dbReference type="ChEBI" id="CHEBI:57841"/>
    </ligand>
</feature>
<dbReference type="InterPro" id="IPR037509">
    <property type="entry name" value="ThiC"/>
</dbReference>
<dbReference type="InterPro" id="IPR022998">
    <property type="entry name" value="ThiamineP_synth_TenI"/>
</dbReference>
<comment type="catalytic activity">
    <reaction evidence="2">
        <text>2-[(2R,5Z)-2-carboxy-4-methylthiazol-5(2H)-ylidene]ethyl phosphate + 4-amino-2-methyl-5-(diphosphooxymethyl)pyrimidine + 2 H(+) = thiamine phosphate + CO2 + diphosphate</text>
        <dbReference type="Rhea" id="RHEA:47844"/>
        <dbReference type="ChEBI" id="CHEBI:15378"/>
        <dbReference type="ChEBI" id="CHEBI:16526"/>
        <dbReference type="ChEBI" id="CHEBI:33019"/>
        <dbReference type="ChEBI" id="CHEBI:37575"/>
        <dbReference type="ChEBI" id="CHEBI:57841"/>
        <dbReference type="ChEBI" id="CHEBI:62899"/>
        <dbReference type="EC" id="2.5.1.3"/>
    </reaction>
</comment>
<reference evidence="4 5" key="1">
    <citation type="submission" date="2021-05" db="EMBL/GenBank/DDBJ databases">
        <title>Phylogenetic classification of ten novel species belonging to the genus Bifidobacterium comprising B. colchicus sp. nov., B. abeli sp. nov., B. bicoloris sp. nov., B. guerezis sp. nov., B. rosaliae sp. nov., B. santillanensis sp. nov., B. argentati sp. nov., B. amazzoni sp. nov., B. pluviali sp. nov., and B. pinnaculum sp. nov.</title>
        <authorList>
            <person name="Lugli G.A."/>
            <person name="Ruiz Garcia L."/>
            <person name="Margolles A."/>
            <person name="Ventura M."/>
        </authorList>
    </citation>
    <scope>NUCLEOTIDE SEQUENCE [LARGE SCALE GENOMIC DNA]</scope>
    <source>
        <strain evidence="4 5">82T10</strain>
    </source>
</reference>
<feature type="binding site" evidence="1">
    <location>
        <position position="575"/>
    </location>
    <ligand>
        <name>substrate</name>
    </ligand>
</feature>
<feature type="binding site" evidence="1">
    <location>
        <position position="831"/>
    </location>
    <ligand>
        <name>[4Fe-4S] cluster</name>
        <dbReference type="ChEBI" id="CHEBI:49883"/>
        <note>4Fe-4S-S-AdoMet</note>
    </ligand>
</feature>
<feature type="binding site" evidence="2">
    <location>
        <position position="160"/>
    </location>
    <ligand>
        <name>4-amino-2-methyl-5-(diphosphooxymethyl)pyrimidine</name>
        <dbReference type="ChEBI" id="CHEBI:57841"/>
    </ligand>
</feature>
<comment type="similarity">
    <text evidence="1">Belongs to the ThiC family.</text>
</comment>
<comment type="function">
    <text evidence="1">Catalyzes the synthesis of the hydroxymethylpyrimidine phosphate (HMP-P) moiety of thiamine from aminoimidazole ribotide (AIR) in a radical S-adenosyl-L-methionine (SAM)-dependent reaction.</text>
</comment>
<evidence type="ECO:0000259" key="3">
    <source>
        <dbReference type="Pfam" id="PF02581"/>
    </source>
</evidence>
<comment type="pathway">
    <text evidence="2">Cofactor biosynthesis; thiamine diphosphate biosynthesis; thiamine phosphate from 4-amino-2-methyl-5-diphosphomethylpyrimidine and 4-methyl-5-(2-phosphoethyl)-thiazole: step 1/1.</text>
</comment>
<comment type="cofactor">
    <cofactor evidence="1">
        <name>[4Fe-4S] cluster</name>
        <dbReference type="ChEBI" id="CHEBI:49883"/>
    </cofactor>
    <text evidence="1">Binds 1 [4Fe-4S] cluster per subunit. The cluster is coordinated with 3 cysteines and an exchangeable S-adenosyl-L-methionine.</text>
</comment>
<keyword evidence="1" id="KW-0004">4Fe-4S</keyword>
<dbReference type="HAMAP" id="MF_00089">
    <property type="entry name" value="ThiC"/>
    <property type="match status" value="1"/>
</dbReference>
<keyword evidence="1" id="KW-0411">Iron-sulfur</keyword>
<proteinExistence type="inferred from homology"/>
<dbReference type="NCBIfam" id="TIGR00190">
    <property type="entry name" value="thiC"/>
    <property type="match status" value="1"/>
</dbReference>
<dbReference type="SFLD" id="SFLDG01114">
    <property type="entry name" value="phosphomethylpyrimidine_syntha"/>
    <property type="match status" value="1"/>
</dbReference>
<feature type="binding site" evidence="1">
    <location>
        <begin position="595"/>
        <end position="597"/>
    </location>
    <ligand>
        <name>substrate</name>
    </ligand>
</feature>
<dbReference type="Pfam" id="PF01964">
    <property type="entry name" value="ThiC_Rad_SAM"/>
    <property type="match status" value="1"/>
</dbReference>
<feature type="binding site" evidence="1">
    <location>
        <position position="481"/>
    </location>
    <ligand>
        <name>substrate</name>
    </ligand>
</feature>
<protein>
    <recommendedName>
        <fullName evidence="1 2">Multifunctional fusion protein</fullName>
    </recommendedName>
    <domain>
        <recommendedName>
            <fullName evidence="1">Phosphomethylpyrimidine synthase</fullName>
            <ecNumber evidence="1">4.1.99.17</ecNumber>
        </recommendedName>
        <alternativeName>
            <fullName evidence="1">Hydroxymethylpyrimidine phosphate synthase</fullName>
        </alternativeName>
        <alternativeName>
            <fullName evidence="1">Thiamine biosynthesis protein ThiC</fullName>
            <shortName evidence="1">HMP-P synthase</shortName>
            <shortName evidence="1">HMP-phosphate synthase</shortName>
            <shortName evidence="1">HMPP synthase</shortName>
        </alternativeName>
    </domain>
    <domain>
        <recommendedName>
            <fullName evidence="2">Thiamine-phosphate synthase</fullName>
            <shortName evidence="2">TP synthase</shortName>
            <shortName evidence="2">TPS</shortName>
            <ecNumber evidence="2">2.5.1.3</ecNumber>
        </recommendedName>
        <alternativeName>
            <fullName evidence="2">Thiamine-phosphate pyrophosphorylase</fullName>
            <shortName evidence="2">TMP pyrophosphorylase</shortName>
            <shortName evidence="2">TMP-PPase</shortName>
        </alternativeName>
    </domain>
</protein>
<keyword evidence="1 4" id="KW-0456">Lyase</keyword>
<dbReference type="CDD" id="cd00564">
    <property type="entry name" value="TMP_TenI"/>
    <property type="match status" value="1"/>
</dbReference>
<keyword evidence="2" id="KW-0808">Transferase</keyword>
<evidence type="ECO:0000313" key="5">
    <source>
        <dbReference type="Proteomes" id="UP000700815"/>
    </source>
</evidence>
<comment type="function">
    <text evidence="2">Condenses 4-methyl-5-(beta-hydroxyethyl)thiazole monophosphate (THZ-P) and 2-methyl-4-amino-5-hydroxymethyl pyrimidine pyrophosphate (HMP-PP) to form thiamine monophosphate (TMP).</text>
</comment>
<dbReference type="InterPro" id="IPR002817">
    <property type="entry name" value="ThiC/BzaA/B"/>
</dbReference>
<accession>A0ABS6WEX5</accession>
<feature type="binding site" evidence="2">
    <location>
        <begin position="216"/>
        <end position="217"/>
    </location>
    <ligand>
        <name>2-[(2R,5Z)-2-carboxy-4-methylthiazol-5(2H)-ylidene]ethyl phosphate</name>
        <dbReference type="ChEBI" id="CHEBI:62899"/>
    </ligand>
</feature>
<feature type="binding site" evidence="1">
    <location>
        <position position="675"/>
    </location>
    <ligand>
        <name>substrate</name>
    </ligand>
</feature>
<feature type="binding site" evidence="1">
    <location>
        <position position="826"/>
    </location>
    <ligand>
        <name>[4Fe-4S] cluster</name>
        <dbReference type="ChEBI" id="CHEBI:49883"/>
        <note>4Fe-4S-S-AdoMet</note>
    </ligand>
</feature>
<dbReference type="NCBIfam" id="NF009895">
    <property type="entry name" value="PRK13352.1"/>
    <property type="match status" value="1"/>
</dbReference>
<dbReference type="HAMAP" id="MF_00097">
    <property type="entry name" value="TMP_synthase"/>
    <property type="match status" value="1"/>
</dbReference>
<keyword evidence="1" id="KW-0408">Iron</keyword>
<dbReference type="PANTHER" id="PTHR30557">
    <property type="entry name" value="THIAMINE BIOSYNTHESIS PROTEIN THIC"/>
    <property type="match status" value="1"/>
</dbReference>
<feature type="binding site" evidence="1">
    <location>
        <position position="743"/>
    </location>
    <ligand>
        <name>Zn(2+)</name>
        <dbReference type="ChEBI" id="CHEBI:29105"/>
    </ligand>
</feature>
<evidence type="ECO:0000313" key="4">
    <source>
        <dbReference type="EMBL" id="MBW3092492.1"/>
    </source>
</evidence>
<name>A0ABS6WEX5_9BIFI</name>
<feature type="binding site" evidence="2">
    <location>
        <position position="84"/>
    </location>
    <ligand>
        <name>4-amino-2-methyl-5-(diphosphooxymethyl)pyrimidine</name>
        <dbReference type="ChEBI" id="CHEBI:57841"/>
    </ligand>
</feature>
<feature type="binding site" evidence="2">
    <location>
        <position position="196"/>
    </location>
    <ligand>
        <name>2-[(2R,5Z)-2-carboxy-4-methylthiazol-5(2H)-ylidene]ethyl phosphate</name>
        <dbReference type="ChEBI" id="CHEBI:62899"/>
    </ligand>
</feature>
<sequence>MMDNYPFASMRDSFDLSAYFVVGPQDTHGRPVTDVIEEALRGGATFIQLRAKDADAKEITSLAQDIAQIIEDNDKSDTVAFVIDDRVDVVWQCRNKGIKVDGVHIGQTDMEPREARALLGDDAIVGLSAETEALVKLINELPDGCIDYIGAGPLHVSTTKPEASVGGNDGSGKTLDADQINTICSACDFPVVVGGGVTLADMDMLARTKAAGWFAVSAIAGADDPQAATHAMTDAWKAVRGETKHGYAKRTIVAPTAGDDANTGTAAAAEPKFTNAKEAKEAQKLAKQQRVDIAARGSKQRDKAHIRKTKPVHFENQFGSYDLEVPYTEIKLSDTPGVGPNPPFHDYNTEGPKCDPKEGLKPLRLDWILDRGDVVEYEGRERNLADDGKRAIKRGKATKEWRGRKHNPLKAKDHPITQMWYARHGIITPEMKYVAERENCSVELVRSELAAGRAVMPCNINHPEAEPMIIGTAFLTKLNANMGNSAVTSSIDEEVEKLTWATKWGADTVMDLSTGNDIHTTREWILRNSPVPIGTVPMYQALEKVEDDASKLSWELFRDTVIEQCEQGVDYMTIHAGVLLRFVPLTANRVTGIVSRGGSIMAEWCLQHHQESFLYTHFDELCDIFAKYDVAFSLGDGLRPGCLADANDPAQLAELMTLGELTKRAWAKDVQVMIEGPGHIPFDTVRMNIEMEKAICNDAPFYTLGPLTTDTAPGYDHITSAIGGVEIARYGTAMLCYVTPKEHLGLPNKDDVKQGVIAYKIACHAADIAKHHPHAQDRDDAISKARFEFRWLDQFNLSYDPDTAIAFHDDTLPAEPAKMAHFCSMCGPKFCSMAISQNIRKQFGGEALQERIVAESAENVARGMAEMSEKFKAQGGKLYTTAE</sequence>
<dbReference type="SFLD" id="SFLDS00113">
    <property type="entry name" value="Radical_SAM_Phosphomethylpyrim"/>
    <property type="match status" value="1"/>
</dbReference>
<organism evidence="4 5">
    <name type="scientific">Bifidobacterium miconis</name>
    <dbReference type="NCBI Taxonomy" id="2834435"/>
    <lineage>
        <taxon>Bacteria</taxon>
        <taxon>Bacillati</taxon>
        <taxon>Actinomycetota</taxon>
        <taxon>Actinomycetes</taxon>
        <taxon>Bifidobacteriales</taxon>
        <taxon>Bifidobacteriaceae</taxon>
        <taxon>Bifidobacterium</taxon>
    </lineage>
</organism>
<comment type="catalytic activity">
    <reaction evidence="2">
        <text>4-methyl-5-(2-phosphooxyethyl)-thiazole + 4-amino-2-methyl-5-(diphosphooxymethyl)pyrimidine + H(+) = thiamine phosphate + diphosphate</text>
        <dbReference type="Rhea" id="RHEA:22328"/>
        <dbReference type="ChEBI" id="CHEBI:15378"/>
        <dbReference type="ChEBI" id="CHEBI:33019"/>
        <dbReference type="ChEBI" id="CHEBI:37575"/>
        <dbReference type="ChEBI" id="CHEBI:57841"/>
        <dbReference type="ChEBI" id="CHEBI:58296"/>
        <dbReference type="EC" id="2.5.1.3"/>
    </reaction>
</comment>
<dbReference type="SFLD" id="SFLDF00407">
    <property type="entry name" value="phosphomethylpyrimidine_syntha"/>
    <property type="match status" value="1"/>
</dbReference>
<feature type="binding site" evidence="1">
    <location>
        <position position="539"/>
    </location>
    <ligand>
        <name>substrate</name>
    </ligand>
</feature>
<comment type="catalytic activity">
    <reaction evidence="2">
        <text>2-(2-carboxy-4-methylthiazol-5-yl)ethyl phosphate + 4-amino-2-methyl-5-(diphosphooxymethyl)pyrimidine + 2 H(+) = thiamine phosphate + CO2 + diphosphate</text>
        <dbReference type="Rhea" id="RHEA:47848"/>
        <dbReference type="ChEBI" id="CHEBI:15378"/>
        <dbReference type="ChEBI" id="CHEBI:16526"/>
        <dbReference type="ChEBI" id="CHEBI:33019"/>
        <dbReference type="ChEBI" id="CHEBI:37575"/>
        <dbReference type="ChEBI" id="CHEBI:57841"/>
        <dbReference type="ChEBI" id="CHEBI:62890"/>
        <dbReference type="EC" id="2.5.1.3"/>
    </reaction>
</comment>
<feature type="binding site" evidence="1">
    <location>
        <position position="823"/>
    </location>
    <ligand>
        <name>[4Fe-4S] cluster</name>
        <dbReference type="ChEBI" id="CHEBI:49883"/>
        <note>4Fe-4S-S-AdoMet</note>
    </ligand>
</feature>
<dbReference type="EC" id="2.5.1.3" evidence="2"/>
<keyword evidence="1" id="KW-0862">Zinc</keyword>
<evidence type="ECO:0000256" key="2">
    <source>
        <dbReference type="HAMAP-Rule" id="MF_00097"/>
    </source>
</evidence>
<feature type="binding site" evidence="2">
    <location>
        <begin position="48"/>
        <end position="52"/>
    </location>
    <ligand>
        <name>4-amino-2-methyl-5-(diphosphooxymethyl)pyrimidine</name>
        <dbReference type="ChEBI" id="CHEBI:57841"/>
    </ligand>
</feature>
<dbReference type="NCBIfam" id="NF006763">
    <property type="entry name" value="PRK09284.1"/>
    <property type="match status" value="1"/>
</dbReference>
<dbReference type="Proteomes" id="UP000700815">
    <property type="component" value="Unassembled WGS sequence"/>
</dbReference>
<keyword evidence="1" id="KW-0949">S-adenosyl-L-methionine</keyword>
<dbReference type="EC" id="4.1.99.17" evidence="1"/>
<feature type="binding site" evidence="1">
    <location>
        <begin position="636"/>
        <end position="639"/>
    </location>
    <ligand>
        <name>substrate</name>
    </ligand>
</feature>
<feature type="binding site" evidence="1">
    <location>
        <position position="679"/>
    </location>
    <ligand>
        <name>Zn(2+)</name>
        <dbReference type="ChEBI" id="CHEBI:29105"/>
    </ligand>
</feature>
<comment type="similarity">
    <text evidence="2">Belongs to the thiamine-phosphate synthase family.</text>
</comment>